<gene>
    <name evidence="2" type="ORF">Zmor_015926</name>
</gene>
<dbReference type="PANTHER" id="PTHR12448">
    <property type="entry name" value="ATP SYNTHASE EPSILON CHAIN, MITOCHONDRIAL"/>
    <property type="match status" value="1"/>
</dbReference>
<reference evidence="2" key="1">
    <citation type="journal article" date="2023" name="G3 (Bethesda)">
        <title>Whole genome assemblies of Zophobas morio and Tenebrio molitor.</title>
        <authorList>
            <person name="Kaur S."/>
            <person name="Stinson S.A."/>
            <person name="diCenzo G.C."/>
        </authorList>
    </citation>
    <scope>NUCLEOTIDE SEQUENCE</scope>
    <source>
        <strain evidence="2">QUZm001</strain>
    </source>
</reference>
<dbReference type="EMBL" id="JALNTZ010000004">
    <property type="protein sequence ID" value="KAJ3656881.1"/>
    <property type="molecule type" value="Genomic_DNA"/>
</dbReference>
<keyword evidence="3" id="KW-1185">Reference proteome</keyword>
<dbReference type="GO" id="GO:0045259">
    <property type="term" value="C:proton-transporting ATP synthase complex"/>
    <property type="evidence" value="ECO:0007669"/>
    <property type="project" value="InterPro"/>
</dbReference>
<dbReference type="Gene3D" id="1.10.1620.20">
    <property type="entry name" value="ATP synthase, F1 complex, epsilon subunit superfamily, mitochondrial"/>
    <property type="match status" value="1"/>
</dbReference>
<dbReference type="GO" id="GO:0005743">
    <property type="term" value="C:mitochondrial inner membrane"/>
    <property type="evidence" value="ECO:0007669"/>
    <property type="project" value="InterPro"/>
</dbReference>
<dbReference type="PANTHER" id="PTHR12448:SF0">
    <property type="entry name" value="ATP SYNTHASE SUBUNIT EPSILON, MITOCHONDRIAL"/>
    <property type="match status" value="1"/>
</dbReference>
<protein>
    <recommendedName>
        <fullName evidence="4">ATP synthase subunit epsilon, mitochondrial</fullName>
    </recommendedName>
</protein>
<evidence type="ECO:0000313" key="2">
    <source>
        <dbReference type="EMBL" id="KAJ3656881.1"/>
    </source>
</evidence>
<dbReference type="CDD" id="cd12153">
    <property type="entry name" value="F1-ATPase_epsilon"/>
    <property type="match status" value="1"/>
</dbReference>
<sequence>MPAWRDAGLSYVNYSSICARLVRLALKPEFRADAMKRDITSIKITRWRDGKPIKKTEPNDAPKKRSSL</sequence>
<organism evidence="2 3">
    <name type="scientific">Zophobas morio</name>
    <dbReference type="NCBI Taxonomy" id="2755281"/>
    <lineage>
        <taxon>Eukaryota</taxon>
        <taxon>Metazoa</taxon>
        <taxon>Ecdysozoa</taxon>
        <taxon>Arthropoda</taxon>
        <taxon>Hexapoda</taxon>
        <taxon>Insecta</taxon>
        <taxon>Pterygota</taxon>
        <taxon>Neoptera</taxon>
        <taxon>Endopterygota</taxon>
        <taxon>Coleoptera</taxon>
        <taxon>Polyphaga</taxon>
        <taxon>Cucujiformia</taxon>
        <taxon>Tenebrionidae</taxon>
        <taxon>Zophobas</taxon>
    </lineage>
</organism>
<comment type="caution">
    <text evidence="2">The sequence shown here is derived from an EMBL/GenBank/DDBJ whole genome shotgun (WGS) entry which is preliminary data.</text>
</comment>
<dbReference type="GO" id="GO:0046933">
    <property type="term" value="F:proton-transporting ATP synthase activity, rotational mechanism"/>
    <property type="evidence" value="ECO:0007669"/>
    <property type="project" value="InterPro"/>
</dbReference>
<dbReference type="InterPro" id="IPR006721">
    <property type="entry name" value="ATP_synth_F1_esu_mt"/>
</dbReference>
<dbReference type="AlphaFoldDB" id="A0AA38IK99"/>
<accession>A0AA38IK99</accession>
<name>A0AA38IK99_9CUCU</name>
<dbReference type="GO" id="GO:0042776">
    <property type="term" value="P:proton motive force-driven mitochondrial ATP synthesis"/>
    <property type="evidence" value="ECO:0007669"/>
    <property type="project" value="TreeGrafter"/>
</dbReference>
<dbReference type="InterPro" id="IPR036742">
    <property type="entry name" value="ATP_synth_F1_esu_sf_mt"/>
</dbReference>
<evidence type="ECO:0008006" key="4">
    <source>
        <dbReference type="Google" id="ProtNLM"/>
    </source>
</evidence>
<comment type="similarity">
    <text evidence="1">Belongs to the eukaryotic ATPase epsilon family.</text>
</comment>
<dbReference type="Proteomes" id="UP001168821">
    <property type="component" value="Unassembled WGS sequence"/>
</dbReference>
<dbReference type="FunFam" id="1.10.1620.20:FF:000005">
    <property type="entry name" value="Uncharacterized protein, isoform A"/>
    <property type="match status" value="1"/>
</dbReference>
<dbReference type="SUPFAM" id="SSF48690">
    <property type="entry name" value="Epsilon subunit of mitochondrial F1F0-ATP synthase"/>
    <property type="match status" value="1"/>
</dbReference>
<evidence type="ECO:0000256" key="1">
    <source>
        <dbReference type="ARBA" id="ARBA00009502"/>
    </source>
</evidence>
<dbReference type="Pfam" id="PF04627">
    <property type="entry name" value="ATP-synt_Eps"/>
    <property type="match status" value="1"/>
</dbReference>
<evidence type="ECO:0000313" key="3">
    <source>
        <dbReference type="Proteomes" id="UP001168821"/>
    </source>
</evidence>
<proteinExistence type="inferred from homology"/>